<dbReference type="GO" id="GO:0005737">
    <property type="term" value="C:cytoplasm"/>
    <property type="evidence" value="ECO:0007669"/>
    <property type="project" value="InterPro"/>
</dbReference>
<sequence>MVNEDIVVQIFILRHGQAEPYRADDETRKLVDKGIEDVKRVVQQASAALSQVERVLSSPYIRARETTNVALPFLPVSAFDLHDWLEPSASPGFAIAQLETLSASSVLLVSHQPLVSKLIEALCGLLPGSVVMDTASLACIEADPVARDFGKLRWIKHAYPC</sequence>
<dbReference type="Gene3D" id="3.40.50.1240">
    <property type="entry name" value="Phosphoglycerate mutase-like"/>
    <property type="match status" value="1"/>
</dbReference>
<dbReference type="AlphaFoldDB" id="A0A928V6Y0"/>
<dbReference type="InterPro" id="IPR029033">
    <property type="entry name" value="His_PPase_superfam"/>
</dbReference>
<dbReference type="CDD" id="cd07067">
    <property type="entry name" value="HP_PGM_like"/>
    <property type="match status" value="1"/>
</dbReference>
<dbReference type="InterPro" id="IPR004449">
    <property type="entry name" value="SixA"/>
</dbReference>
<gene>
    <name evidence="1" type="primary">sixA</name>
    <name evidence="1" type="ORF">C4F51_10775</name>
</gene>
<reference evidence="1" key="1">
    <citation type="submission" date="2018-07" db="EMBL/GenBank/DDBJ databases">
        <title>Genome assembly of strain Ka43.</title>
        <authorList>
            <person name="Kukolya J."/>
            <person name="Nagy I."/>
            <person name="Horvath B."/>
            <person name="Toth A."/>
        </authorList>
    </citation>
    <scope>NUCLEOTIDE SEQUENCE</scope>
    <source>
        <strain evidence="1">KB43</strain>
    </source>
</reference>
<protein>
    <submittedName>
        <fullName evidence="1">Phosphohistidine phosphatase SixA</fullName>
    </submittedName>
</protein>
<keyword evidence="2" id="KW-1185">Reference proteome</keyword>
<dbReference type="SUPFAM" id="SSF53254">
    <property type="entry name" value="Phosphoglycerate mutase-like"/>
    <property type="match status" value="1"/>
</dbReference>
<proteinExistence type="predicted"/>
<evidence type="ECO:0000313" key="2">
    <source>
        <dbReference type="Proteomes" id="UP000652567"/>
    </source>
</evidence>
<name>A0A928V6Y0_9GAMM</name>
<dbReference type="Proteomes" id="UP000652567">
    <property type="component" value="Unassembled WGS sequence"/>
</dbReference>
<organism evidence="1 2">
    <name type="scientific">Cellvibrio polysaccharolyticus</name>
    <dbReference type="NCBI Taxonomy" id="2082724"/>
    <lineage>
        <taxon>Bacteria</taxon>
        <taxon>Pseudomonadati</taxon>
        <taxon>Pseudomonadota</taxon>
        <taxon>Gammaproteobacteria</taxon>
        <taxon>Cellvibrionales</taxon>
        <taxon>Cellvibrionaceae</taxon>
        <taxon>Cellvibrio</taxon>
    </lineage>
</organism>
<comment type="caution">
    <text evidence="1">The sequence shown here is derived from an EMBL/GenBank/DDBJ whole genome shotgun (WGS) entry which is preliminary data.</text>
</comment>
<dbReference type="InterPro" id="IPR013078">
    <property type="entry name" value="His_Pase_superF_clade-1"/>
</dbReference>
<accession>A0A928V6Y0</accession>
<evidence type="ECO:0000313" key="1">
    <source>
        <dbReference type="EMBL" id="MBE8717669.1"/>
    </source>
</evidence>
<dbReference type="EMBL" id="PRDL01000001">
    <property type="protein sequence ID" value="MBE8717669.1"/>
    <property type="molecule type" value="Genomic_DNA"/>
</dbReference>
<dbReference type="Pfam" id="PF00300">
    <property type="entry name" value="His_Phos_1"/>
    <property type="match status" value="1"/>
</dbReference>
<dbReference type="NCBIfam" id="TIGR00249">
    <property type="entry name" value="sixA"/>
    <property type="match status" value="1"/>
</dbReference>
<dbReference type="GO" id="GO:0101006">
    <property type="term" value="F:protein histidine phosphatase activity"/>
    <property type="evidence" value="ECO:0007669"/>
    <property type="project" value="InterPro"/>
</dbReference>